<gene>
    <name evidence="1" type="ORF">THERMOS_737</name>
</gene>
<evidence type="ECO:0000313" key="2">
    <source>
        <dbReference type="Proteomes" id="UP000643672"/>
    </source>
</evidence>
<reference evidence="1 2" key="1">
    <citation type="submission" date="2020-05" db="EMBL/GenBank/DDBJ databases">
        <authorList>
            <person name="Petersen J."/>
            <person name="Sayavedra L."/>
        </authorList>
    </citation>
    <scope>NUCLEOTIDE SEQUENCE [LARGE SCALE GENOMIC DNA]</scope>
    <source>
        <strain evidence="1">B thermophilus SOXS</strain>
    </source>
</reference>
<accession>A0A8H8XC46</accession>
<sequence>MILPIIQIYAKVSYKIKPLYEYEQSKAILMCPLKNKLCY</sequence>
<protein>
    <submittedName>
        <fullName evidence="1">Uncharacterized protein</fullName>
    </submittedName>
</protein>
<keyword evidence="2" id="KW-1185">Reference proteome</keyword>
<dbReference type="AlphaFoldDB" id="A0A8H8XC46"/>
<dbReference type="Proteomes" id="UP000643672">
    <property type="component" value="Unassembled WGS sequence"/>
</dbReference>
<comment type="caution">
    <text evidence="1">The sequence shown here is derived from an EMBL/GenBank/DDBJ whole genome shotgun (WGS) entry which is preliminary data.</text>
</comment>
<dbReference type="EMBL" id="CAESAQ020000043">
    <property type="protein sequence ID" value="CAB5497811.1"/>
    <property type="molecule type" value="Genomic_DNA"/>
</dbReference>
<evidence type="ECO:0000313" key="1">
    <source>
        <dbReference type="EMBL" id="CAB5497811.1"/>
    </source>
</evidence>
<proteinExistence type="predicted"/>
<organism evidence="1 2">
    <name type="scientific">Bathymodiolus thermophilus thioautotrophic gill symbiont</name>
    <dbReference type="NCBI Taxonomy" id="2360"/>
    <lineage>
        <taxon>Bacteria</taxon>
        <taxon>Pseudomonadati</taxon>
        <taxon>Pseudomonadota</taxon>
        <taxon>Gammaproteobacteria</taxon>
        <taxon>sulfur-oxidizing symbionts</taxon>
    </lineage>
</organism>
<name>A0A8H8XC46_9GAMM</name>